<gene>
    <name evidence="5" type="ORF">FHU38_005169</name>
</gene>
<dbReference type="InterPro" id="IPR000537">
    <property type="entry name" value="UbiA_prenyltransferase"/>
</dbReference>
<dbReference type="Pfam" id="PF01040">
    <property type="entry name" value="UbiA"/>
    <property type="match status" value="1"/>
</dbReference>
<keyword evidence="2" id="KW-0812">Transmembrane</keyword>
<comment type="caution">
    <text evidence="5">The sequence shown here is derived from an EMBL/GenBank/DDBJ whole genome shotgun (WGS) entry which is preliminary data.</text>
</comment>
<organism evidence="5 6">
    <name type="scientific">Saccharomonospora amisosensis</name>
    <dbReference type="NCBI Taxonomy" id="1128677"/>
    <lineage>
        <taxon>Bacteria</taxon>
        <taxon>Bacillati</taxon>
        <taxon>Actinomycetota</taxon>
        <taxon>Actinomycetes</taxon>
        <taxon>Pseudonocardiales</taxon>
        <taxon>Pseudonocardiaceae</taxon>
        <taxon>Saccharomonospora</taxon>
    </lineage>
</organism>
<evidence type="ECO:0000256" key="3">
    <source>
        <dbReference type="ARBA" id="ARBA00022989"/>
    </source>
</evidence>
<dbReference type="AlphaFoldDB" id="A0A7X5ZTA3"/>
<evidence type="ECO:0000256" key="2">
    <source>
        <dbReference type="ARBA" id="ARBA00022692"/>
    </source>
</evidence>
<reference evidence="5 6" key="1">
    <citation type="submission" date="2020-03" db="EMBL/GenBank/DDBJ databases">
        <title>Sequencing the genomes of 1000 actinobacteria strains.</title>
        <authorList>
            <person name="Klenk H.-P."/>
        </authorList>
    </citation>
    <scope>NUCLEOTIDE SEQUENCE [LARGE SCALE GENOMIC DNA]</scope>
    <source>
        <strain evidence="5 6">DSM 45685</strain>
    </source>
</reference>
<dbReference type="InterPro" id="IPR026046">
    <property type="entry name" value="UBIAD1"/>
</dbReference>
<name>A0A7X5ZTA3_9PSEU</name>
<dbReference type="GO" id="GO:0016020">
    <property type="term" value="C:membrane"/>
    <property type="evidence" value="ECO:0007669"/>
    <property type="project" value="UniProtKB-SubCell"/>
</dbReference>
<keyword evidence="6" id="KW-1185">Reference proteome</keyword>
<protein>
    <submittedName>
        <fullName evidence="5">1,4-dihydroxy-2-naphthoate octaprenyltransferase</fullName>
    </submittedName>
</protein>
<dbReference type="CDD" id="cd13962">
    <property type="entry name" value="PT_UbiA_UBIAD1"/>
    <property type="match status" value="1"/>
</dbReference>
<comment type="subcellular location">
    <subcellularLocation>
        <location evidence="1">Membrane</location>
        <topology evidence="1">Multi-pass membrane protein</topology>
    </subcellularLocation>
</comment>
<keyword evidence="5" id="KW-0808">Transferase</keyword>
<proteinExistence type="predicted"/>
<dbReference type="Proteomes" id="UP000545493">
    <property type="component" value="Unassembled WGS sequence"/>
</dbReference>
<evidence type="ECO:0000256" key="1">
    <source>
        <dbReference type="ARBA" id="ARBA00004141"/>
    </source>
</evidence>
<keyword evidence="4" id="KW-0472">Membrane</keyword>
<evidence type="ECO:0000256" key="4">
    <source>
        <dbReference type="ARBA" id="ARBA00023136"/>
    </source>
</evidence>
<dbReference type="GO" id="GO:0004659">
    <property type="term" value="F:prenyltransferase activity"/>
    <property type="evidence" value="ECO:0007669"/>
    <property type="project" value="InterPro"/>
</dbReference>
<sequence>MGSLSTAVLVANNLRDIPTDTRSGKHTLAVKLGDAGTRRLYLALVSVPFVATVALGVFHPLALAGVLAAALLVTPVRVVATGRTGMELIPVLRDTGLAMLVWSSVTAGALALS</sequence>
<evidence type="ECO:0000313" key="6">
    <source>
        <dbReference type="Proteomes" id="UP000545493"/>
    </source>
</evidence>
<keyword evidence="3" id="KW-1133">Transmembrane helix</keyword>
<accession>A0A7X5ZTA3</accession>
<dbReference type="EMBL" id="JAAOYM010000002">
    <property type="protein sequence ID" value="NIJ14768.1"/>
    <property type="molecule type" value="Genomic_DNA"/>
</dbReference>
<evidence type="ECO:0000313" key="5">
    <source>
        <dbReference type="EMBL" id="NIJ14768.1"/>
    </source>
</evidence>